<sequence>MCAFRNIVLRPGQLKYLAYPRERLDWSKPEWRLTTALKRYRPTKRIIQLAQPVNRGLGRVYSMPSQKKSKNTIAYQPSQRILELAAPPVKPPGNVDKRRYPYRIPAKALRAKPTPRLLELAEPKEHESFERLNPWYISRSALRAKASQRIEMLSKPKRYDY</sequence>
<dbReference type="PANTHER" id="PTHR15901:SF16">
    <property type="entry name" value="TESTICULAR HAPLOID EXPRESSED GENE PROTEIN"/>
    <property type="match status" value="1"/>
</dbReference>
<accession>A0A811U1C8</accession>
<dbReference type="InterPro" id="IPR006623">
    <property type="entry name" value="THEG"/>
</dbReference>
<evidence type="ECO:0000256" key="1">
    <source>
        <dbReference type="ARBA" id="ARBA00022737"/>
    </source>
</evidence>
<dbReference type="EMBL" id="CAJHJT010000001">
    <property type="protein sequence ID" value="CAD6992371.1"/>
    <property type="molecule type" value="Genomic_DNA"/>
</dbReference>
<reference evidence="2" key="1">
    <citation type="submission" date="2020-11" db="EMBL/GenBank/DDBJ databases">
        <authorList>
            <person name="Whitehead M."/>
        </authorList>
    </citation>
    <scope>NUCLEOTIDE SEQUENCE</scope>
    <source>
        <strain evidence="2">EGII</strain>
    </source>
</reference>
<proteinExistence type="predicted"/>
<name>A0A811U1C8_CERCA</name>
<dbReference type="InterPro" id="IPR042401">
    <property type="entry name" value="SPMAP2-like"/>
</dbReference>
<evidence type="ECO:0000313" key="3">
    <source>
        <dbReference type="Proteomes" id="UP000606786"/>
    </source>
</evidence>
<dbReference type="AlphaFoldDB" id="A0A811U1C8"/>
<dbReference type="PANTHER" id="PTHR15901">
    <property type="entry name" value="TESTICULAR HAPLOID EXPRESSED GENE PROTEIN"/>
    <property type="match status" value="1"/>
</dbReference>
<dbReference type="Pfam" id="PF14912">
    <property type="entry name" value="THEG"/>
    <property type="match status" value="2"/>
</dbReference>
<protein>
    <submittedName>
        <fullName evidence="2">(Mediterranean fruit fly) hypothetical protein</fullName>
    </submittedName>
</protein>
<dbReference type="Proteomes" id="UP000606786">
    <property type="component" value="Unassembled WGS sequence"/>
</dbReference>
<keyword evidence="1" id="KW-0677">Repeat</keyword>
<gene>
    <name evidence="2" type="ORF">CCAP1982_LOCUS1235</name>
</gene>
<dbReference type="OrthoDB" id="25466at2759"/>
<dbReference type="SMART" id="SM00705">
    <property type="entry name" value="THEG"/>
    <property type="match status" value="4"/>
</dbReference>
<organism evidence="2 3">
    <name type="scientific">Ceratitis capitata</name>
    <name type="common">Mediterranean fruit fly</name>
    <name type="synonym">Tephritis capitata</name>
    <dbReference type="NCBI Taxonomy" id="7213"/>
    <lineage>
        <taxon>Eukaryota</taxon>
        <taxon>Metazoa</taxon>
        <taxon>Ecdysozoa</taxon>
        <taxon>Arthropoda</taxon>
        <taxon>Hexapoda</taxon>
        <taxon>Insecta</taxon>
        <taxon>Pterygota</taxon>
        <taxon>Neoptera</taxon>
        <taxon>Endopterygota</taxon>
        <taxon>Diptera</taxon>
        <taxon>Brachycera</taxon>
        <taxon>Muscomorpha</taxon>
        <taxon>Tephritoidea</taxon>
        <taxon>Tephritidae</taxon>
        <taxon>Ceratitis</taxon>
        <taxon>Ceratitis</taxon>
    </lineage>
</organism>
<evidence type="ECO:0000313" key="2">
    <source>
        <dbReference type="EMBL" id="CAD6992371.1"/>
    </source>
</evidence>
<comment type="caution">
    <text evidence="2">The sequence shown here is derived from an EMBL/GenBank/DDBJ whole genome shotgun (WGS) entry which is preliminary data.</text>
</comment>
<keyword evidence="3" id="KW-1185">Reference proteome</keyword>